<evidence type="ECO:0000256" key="2">
    <source>
        <dbReference type="ARBA" id="ARBA00022692"/>
    </source>
</evidence>
<feature type="transmembrane region" description="Helical" evidence="9">
    <location>
        <begin position="39"/>
        <end position="64"/>
    </location>
</feature>
<keyword evidence="6" id="KW-0675">Receptor</keyword>
<dbReference type="Gene3D" id="1.20.1070.10">
    <property type="entry name" value="Rhodopsin 7-helix transmembrane proteins"/>
    <property type="match status" value="1"/>
</dbReference>
<comment type="subcellular location">
    <subcellularLocation>
        <location evidence="1">Membrane</location>
        <topology evidence="1">Multi-pass membrane protein</topology>
    </subcellularLocation>
</comment>
<evidence type="ECO:0000256" key="5">
    <source>
        <dbReference type="ARBA" id="ARBA00023136"/>
    </source>
</evidence>
<reference evidence="11" key="1">
    <citation type="submission" date="2016-06" db="UniProtKB">
        <authorList>
            <consortium name="WormBaseParasite"/>
        </authorList>
    </citation>
    <scope>IDENTIFICATION</scope>
</reference>
<feature type="transmembrane region" description="Helical" evidence="9">
    <location>
        <begin position="101"/>
        <end position="123"/>
    </location>
</feature>
<dbReference type="GO" id="GO:0016020">
    <property type="term" value="C:membrane"/>
    <property type="evidence" value="ECO:0007669"/>
    <property type="project" value="UniProtKB-SubCell"/>
</dbReference>
<dbReference type="InterPro" id="IPR017452">
    <property type="entry name" value="GPCR_Rhodpsn_7TM"/>
</dbReference>
<evidence type="ECO:0000313" key="11">
    <source>
        <dbReference type="WBParaSite" id="GPUH_0001962201-mRNA-1"/>
    </source>
</evidence>
<organism evidence="11">
    <name type="scientific">Gongylonema pulchrum</name>
    <dbReference type="NCBI Taxonomy" id="637853"/>
    <lineage>
        <taxon>Eukaryota</taxon>
        <taxon>Metazoa</taxon>
        <taxon>Ecdysozoa</taxon>
        <taxon>Nematoda</taxon>
        <taxon>Chromadorea</taxon>
        <taxon>Rhabditida</taxon>
        <taxon>Spirurina</taxon>
        <taxon>Spiruromorpha</taxon>
        <taxon>Spiruroidea</taxon>
        <taxon>Gongylonematidae</taxon>
        <taxon>Gongylonema</taxon>
    </lineage>
</organism>
<dbReference type="AlphaFoldDB" id="A0A183EF56"/>
<evidence type="ECO:0000256" key="7">
    <source>
        <dbReference type="ARBA" id="ARBA00023224"/>
    </source>
</evidence>
<dbReference type="Pfam" id="PF00001">
    <property type="entry name" value="7tm_1"/>
    <property type="match status" value="1"/>
</dbReference>
<accession>A0A183EF56</accession>
<evidence type="ECO:0000256" key="9">
    <source>
        <dbReference type="SAM" id="Phobius"/>
    </source>
</evidence>
<evidence type="ECO:0000256" key="8">
    <source>
        <dbReference type="SAM" id="MobiDB-lite"/>
    </source>
</evidence>
<dbReference type="PANTHER" id="PTHR24235">
    <property type="entry name" value="NEUROPEPTIDE Y RECEPTOR"/>
    <property type="match status" value="1"/>
</dbReference>
<keyword evidence="5 9" id="KW-0472">Membrane</keyword>
<keyword evidence="7" id="KW-0807">Transducer</keyword>
<dbReference type="PRINTS" id="PR00237">
    <property type="entry name" value="GPCRRHODOPSN"/>
</dbReference>
<dbReference type="PROSITE" id="PS50262">
    <property type="entry name" value="G_PROTEIN_RECEP_F1_2"/>
    <property type="match status" value="1"/>
</dbReference>
<evidence type="ECO:0000256" key="6">
    <source>
        <dbReference type="ARBA" id="ARBA00023170"/>
    </source>
</evidence>
<keyword evidence="4" id="KW-0297">G-protein coupled receptor</keyword>
<evidence type="ECO:0000256" key="3">
    <source>
        <dbReference type="ARBA" id="ARBA00022989"/>
    </source>
</evidence>
<dbReference type="WBParaSite" id="GPUH_0001962201-mRNA-1">
    <property type="protein sequence ID" value="GPUH_0001962201-mRNA-1"/>
    <property type="gene ID" value="GPUH_0001962201"/>
</dbReference>
<dbReference type="GO" id="GO:0004930">
    <property type="term" value="F:G protein-coupled receptor activity"/>
    <property type="evidence" value="ECO:0007669"/>
    <property type="project" value="UniProtKB-KW"/>
</dbReference>
<evidence type="ECO:0000256" key="1">
    <source>
        <dbReference type="ARBA" id="ARBA00004141"/>
    </source>
</evidence>
<feature type="domain" description="G-protein coupled receptors family 1 profile" evidence="10">
    <location>
        <begin position="1"/>
        <end position="154"/>
    </location>
</feature>
<feature type="transmembrane region" description="Helical" evidence="9">
    <location>
        <begin position="135"/>
        <end position="157"/>
    </location>
</feature>
<dbReference type="SUPFAM" id="SSF81321">
    <property type="entry name" value="Family A G protein-coupled receptor-like"/>
    <property type="match status" value="1"/>
</dbReference>
<keyword evidence="2 9" id="KW-0812">Transmembrane</keyword>
<sequence>LITSDLNTVFEDEECGMSLKICHEKNEIWSRMPISKRSYTLAVLITQYALPLISIVFAYSTIALRMQLRINSRLPSSTSNANALNDERRKSAAGRQRRTHLLLMCVVIVFAAAWLPLNVFHVLNTFGIVTFSVPLFAICHLIAMGSACLNPVSYAFFNHNFRQQFVMFHDAAIRRNSDRMRCYTELPNLDPHRQLKFKPHSRGDSSAKTQIT</sequence>
<feature type="region of interest" description="Disordered" evidence="8">
    <location>
        <begin position="193"/>
        <end position="212"/>
    </location>
</feature>
<name>A0A183EF56_9BILA</name>
<evidence type="ECO:0000259" key="10">
    <source>
        <dbReference type="PROSITE" id="PS50262"/>
    </source>
</evidence>
<keyword evidence="3 9" id="KW-1133">Transmembrane helix</keyword>
<proteinExistence type="predicted"/>
<protein>
    <submittedName>
        <fullName evidence="11">G_PROTEIN_RECEP_F1_2 domain-containing protein</fullName>
    </submittedName>
</protein>
<dbReference type="InterPro" id="IPR000276">
    <property type="entry name" value="GPCR_Rhodpsn"/>
</dbReference>
<evidence type="ECO:0000256" key="4">
    <source>
        <dbReference type="ARBA" id="ARBA00023040"/>
    </source>
</evidence>
<dbReference type="PANTHER" id="PTHR24235:SF12">
    <property type="entry name" value="G-PROTEIN COUPLED RECEPTORS FAMILY 1 PROFILE DOMAIN-CONTAINING PROTEIN"/>
    <property type="match status" value="1"/>
</dbReference>